<keyword evidence="6" id="KW-0547">Nucleotide-binding</keyword>
<dbReference type="OrthoDB" id="9764035at2"/>
<name>A0A4S5BL82_9BURK</name>
<dbReference type="Gene3D" id="3.40.50.880">
    <property type="match status" value="1"/>
</dbReference>
<keyword evidence="13" id="KW-1185">Reference proteome</keyword>
<protein>
    <submittedName>
        <fullName evidence="12">Cobyrinate a,c-diamide synthase</fullName>
    </submittedName>
</protein>
<keyword evidence="8" id="KW-0460">Magnesium</keyword>
<dbReference type="SUPFAM" id="SSF52540">
    <property type="entry name" value="P-loop containing nucleoside triphosphate hydrolases"/>
    <property type="match status" value="1"/>
</dbReference>
<dbReference type="NCBIfam" id="NF002204">
    <property type="entry name" value="PRK01077.1"/>
    <property type="match status" value="1"/>
</dbReference>
<evidence type="ECO:0000256" key="9">
    <source>
        <dbReference type="ARBA" id="ARBA00022962"/>
    </source>
</evidence>
<keyword evidence="5" id="KW-0436">Ligase</keyword>
<dbReference type="Pfam" id="PF07685">
    <property type="entry name" value="GATase_3"/>
    <property type="match status" value="1"/>
</dbReference>
<evidence type="ECO:0000256" key="3">
    <source>
        <dbReference type="ARBA" id="ARBA00006205"/>
    </source>
</evidence>
<keyword evidence="4" id="KW-0169">Cobalamin biosynthesis</keyword>
<evidence type="ECO:0000256" key="1">
    <source>
        <dbReference type="ARBA" id="ARBA00001946"/>
    </source>
</evidence>
<dbReference type="PROSITE" id="PS51274">
    <property type="entry name" value="GATASE_COBBQ"/>
    <property type="match status" value="1"/>
</dbReference>
<organism evidence="12 13">
    <name type="scientific">Lampropedia aestuarii</name>
    <dbReference type="NCBI Taxonomy" id="2562762"/>
    <lineage>
        <taxon>Bacteria</taxon>
        <taxon>Pseudomonadati</taxon>
        <taxon>Pseudomonadota</taxon>
        <taxon>Betaproteobacteria</taxon>
        <taxon>Burkholderiales</taxon>
        <taxon>Comamonadaceae</taxon>
        <taxon>Lampropedia</taxon>
    </lineage>
</organism>
<evidence type="ECO:0000256" key="7">
    <source>
        <dbReference type="ARBA" id="ARBA00022840"/>
    </source>
</evidence>
<comment type="pathway">
    <text evidence="2">Cofactor biosynthesis; adenosylcobalamin biosynthesis.</text>
</comment>
<feature type="domain" description="CobB/CobQ-like glutamine amidotransferase" evidence="11">
    <location>
        <begin position="267"/>
        <end position="452"/>
    </location>
</feature>
<dbReference type="SUPFAM" id="SSF52317">
    <property type="entry name" value="Class I glutamine amidotransferase-like"/>
    <property type="match status" value="1"/>
</dbReference>
<evidence type="ECO:0000256" key="5">
    <source>
        <dbReference type="ARBA" id="ARBA00022598"/>
    </source>
</evidence>
<dbReference type="Gene3D" id="3.40.50.300">
    <property type="entry name" value="P-loop containing nucleotide triphosphate hydrolases"/>
    <property type="match status" value="2"/>
</dbReference>
<evidence type="ECO:0000256" key="4">
    <source>
        <dbReference type="ARBA" id="ARBA00022573"/>
    </source>
</evidence>
<feature type="domain" description="CobQ/CobB/MinD/ParA nucleotide binding" evidence="10">
    <location>
        <begin position="18"/>
        <end position="175"/>
    </location>
</feature>
<proteinExistence type="inferred from homology"/>
<keyword evidence="9" id="KW-0315">Glutamine amidotransferase</keyword>
<comment type="caution">
    <text evidence="12">The sequence shown here is derived from an EMBL/GenBank/DDBJ whole genome shotgun (WGS) entry which is preliminary data.</text>
</comment>
<gene>
    <name evidence="12" type="ORF">E8K88_10565</name>
</gene>
<dbReference type="InterPro" id="IPR011698">
    <property type="entry name" value="GATase_3"/>
</dbReference>
<comment type="similarity">
    <text evidence="3">Belongs to the CobB/CobQ family. CobQ subfamily.</text>
</comment>
<dbReference type="InterPro" id="IPR002586">
    <property type="entry name" value="CobQ/CobB/MinD/ParA_Nub-bd_dom"/>
</dbReference>
<dbReference type="EMBL" id="SSWX01000012">
    <property type="protein sequence ID" value="THJ33029.1"/>
    <property type="molecule type" value="Genomic_DNA"/>
</dbReference>
<evidence type="ECO:0000259" key="11">
    <source>
        <dbReference type="Pfam" id="PF07685"/>
    </source>
</evidence>
<accession>A0A4S5BL82</accession>
<sequence length="465" mass="50172">MTAMQAQAGQQSERCVVLMVAATASGQGKTLVTAALARWHVRQGRRVRIFKCGPDFLDPRWHALASGAVVHNLDLWMTGEADIQARLAQAAQEADVILIEGVMGLFDGSPSAADLALRWNIPVLAVLQVGAMAQTCAAVVYGLKHYQPDLRFAGVLCNHVASAKHASLLQHSLEPTGDWLGALPKLQAPDSQGSAAAYLPSRHLGLVAAAEIPDAMARLDQAADALTQTPLGQMPWSEWQSRWSLDAMPHPPKPPMAERAPALQGKTIAIAHDAAFAFVYSANVQLLQDLGACCVFFSPLAGDDLPACDALWLPGGYPELHAPALRRNTQLQASIRTHWQQHKPIWAECGGMLALAESVRLRDGSVEALWGLLPAQATMQARLAGLGHQQLDWPANTELPSLRGHTFHYSTLDCSLPAWTHTHRPDASAGGEAVYRHGSLTASYFHAWFASSPEWMARLFLGALP</sequence>
<dbReference type="InterPro" id="IPR027417">
    <property type="entry name" value="P-loop_NTPase"/>
</dbReference>
<dbReference type="InterPro" id="IPR004484">
    <property type="entry name" value="CbiA/CobB_synth"/>
</dbReference>
<dbReference type="PANTHER" id="PTHR43873">
    <property type="entry name" value="COBYRINATE A,C-DIAMIDE SYNTHASE"/>
    <property type="match status" value="1"/>
</dbReference>
<evidence type="ECO:0000313" key="12">
    <source>
        <dbReference type="EMBL" id="THJ33029.1"/>
    </source>
</evidence>
<evidence type="ECO:0000256" key="2">
    <source>
        <dbReference type="ARBA" id="ARBA00004953"/>
    </source>
</evidence>
<evidence type="ECO:0000313" key="13">
    <source>
        <dbReference type="Proteomes" id="UP000306236"/>
    </source>
</evidence>
<evidence type="ECO:0000259" key="10">
    <source>
        <dbReference type="Pfam" id="PF01656"/>
    </source>
</evidence>
<dbReference type="Proteomes" id="UP000306236">
    <property type="component" value="Unassembled WGS sequence"/>
</dbReference>
<dbReference type="GO" id="GO:0009236">
    <property type="term" value="P:cobalamin biosynthetic process"/>
    <property type="evidence" value="ECO:0007669"/>
    <property type="project" value="UniProtKB-KW"/>
</dbReference>
<evidence type="ECO:0000256" key="6">
    <source>
        <dbReference type="ARBA" id="ARBA00022741"/>
    </source>
</evidence>
<dbReference type="AlphaFoldDB" id="A0A4S5BL82"/>
<keyword evidence="7" id="KW-0067">ATP-binding</keyword>
<dbReference type="PANTHER" id="PTHR43873:SF1">
    <property type="entry name" value="COBYRINATE A,C-DIAMIDE SYNTHASE"/>
    <property type="match status" value="1"/>
</dbReference>
<dbReference type="InterPro" id="IPR029062">
    <property type="entry name" value="Class_I_gatase-like"/>
</dbReference>
<dbReference type="Pfam" id="PF01656">
    <property type="entry name" value="CbiA"/>
    <property type="match status" value="1"/>
</dbReference>
<comment type="cofactor">
    <cofactor evidence="1">
        <name>Mg(2+)</name>
        <dbReference type="ChEBI" id="CHEBI:18420"/>
    </cofactor>
</comment>
<reference evidence="12 13" key="1">
    <citation type="submission" date="2019-04" db="EMBL/GenBank/DDBJ databases">
        <title>Lampropedia sp YIM MLB12 draf genome.</title>
        <authorList>
            <person name="Wang Y.-X."/>
        </authorList>
    </citation>
    <scope>NUCLEOTIDE SEQUENCE [LARGE SCALE GENOMIC DNA]</scope>
    <source>
        <strain evidence="12 13">YIM MLB12</strain>
    </source>
</reference>
<evidence type="ECO:0000256" key="8">
    <source>
        <dbReference type="ARBA" id="ARBA00022842"/>
    </source>
</evidence>
<dbReference type="GO" id="GO:0005524">
    <property type="term" value="F:ATP binding"/>
    <property type="evidence" value="ECO:0007669"/>
    <property type="project" value="UniProtKB-KW"/>
</dbReference>
<dbReference type="NCBIfam" id="TIGR00379">
    <property type="entry name" value="cobB"/>
    <property type="match status" value="1"/>
</dbReference>
<dbReference type="GO" id="GO:0042242">
    <property type="term" value="F:cobyrinic acid a,c-diamide synthase activity"/>
    <property type="evidence" value="ECO:0007669"/>
    <property type="project" value="InterPro"/>
</dbReference>